<dbReference type="EMBL" id="ABCJ01000003">
    <property type="protein sequence ID" value="EDM23704.1"/>
    <property type="molecule type" value="Genomic_DNA"/>
</dbReference>
<dbReference type="Gene3D" id="3.90.550.10">
    <property type="entry name" value="Spore Coat Polysaccharide Biosynthesis Protein SpsA, Chain A"/>
    <property type="match status" value="1"/>
</dbReference>
<evidence type="ECO:0000256" key="1">
    <source>
        <dbReference type="ARBA" id="ARBA00022679"/>
    </source>
</evidence>
<dbReference type="GO" id="GO:0009103">
    <property type="term" value="P:lipopolysaccharide biosynthetic process"/>
    <property type="evidence" value="ECO:0007669"/>
    <property type="project" value="UniProtKB-KW"/>
</dbReference>
<dbReference type="GO" id="GO:0005829">
    <property type="term" value="C:cytosol"/>
    <property type="evidence" value="ECO:0007669"/>
    <property type="project" value="TreeGrafter"/>
</dbReference>
<dbReference type="Pfam" id="PF02348">
    <property type="entry name" value="CTP_transf_3"/>
    <property type="match status" value="1"/>
</dbReference>
<proteinExistence type="predicted"/>
<dbReference type="Proteomes" id="UP000003288">
    <property type="component" value="Unassembled WGS sequence"/>
</dbReference>
<dbReference type="CDD" id="cd02517">
    <property type="entry name" value="CMP-KDO-Synthetase"/>
    <property type="match status" value="1"/>
</dbReference>
<dbReference type="InterPro" id="IPR004528">
    <property type="entry name" value="KdsB"/>
</dbReference>
<dbReference type="PANTHER" id="PTHR42866">
    <property type="entry name" value="3-DEOXY-MANNO-OCTULOSONATE CYTIDYLYLTRANSFERASE"/>
    <property type="match status" value="1"/>
</dbReference>
<dbReference type="NCBIfam" id="NF003952">
    <property type="entry name" value="PRK05450.1-5"/>
    <property type="match status" value="1"/>
</dbReference>
<evidence type="ECO:0000256" key="3">
    <source>
        <dbReference type="ARBA" id="ARBA00022985"/>
    </source>
</evidence>
<dbReference type="InterPro" id="IPR029044">
    <property type="entry name" value="Nucleotide-diphossugar_trans"/>
</dbReference>
<dbReference type="EC" id="2.7.7.38" evidence="4"/>
<comment type="caution">
    <text evidence="4">The sequence shown here is derived from an EMBL/GenBank/DDBJ whole genome shotgun (WGS) entry which is preliminary data.</text>
</comment>
<dbReference type="NCBIfam" id="TIGR00466">
    <property type="entry name" value="kdsB"/>
    <property type="match status" value="1"/>
</dbReference>
<evidence type="ECO:0000313" key="5">
    <source>
        <dbReference type="Proteomes" id="UP000003288"/>
    </source>
</evidence>
<keyword evidence="1 4" id="KW-0808">Transferase</keyword>
<reference evidence="4 5" key="1">
    <citation type="journal article" date="2011" name="Stand. Genomic Sci.">
        <title>Draft genome sequence of Caminibacter mediatlanticus strain TB-2, an epsilonproteobacterium isolated from a deep-sea hydrothermal vent.</title>
        <authorList>
            <person name="Giovannelli D."/>
            <person name="Ferriera S."/>
            <person name="Johnson J."/>
            <person name="Kravitz S."/>
            <person name="Perez-Rodriguez I."/>
            <person name="Ricci J."/>
            <person name="O'Brien C."/>
            <person name="Voordeckers J.W."/>
            <person name="Bini E."/>
            <person name="Vetriani C."/>
        </authorList>
    </citation>
    <scope>NUCLEOTIDE SEQUENCE [LARGE SCALE GENOMIC DNA]</scope>
    <source>
        <strain evidence="4 5">TB-2</strain>
    </source>
</reference>
<name>A0AAI9F2D9_9BACT</name>
<dbReference type="PANTHER" id="PTHR42866:SF2">
    <property type="entry name" value="3-DEOXY-MANNO-OCTULOSONATE CYTIDYLYLTRANSFERASE, MITOCHONDRIAL"/>
    <property type="match status" value="1"/>
</dbReference>
<dbReference type="AlphaFoldDB" id="A0AAI9F2D9"/>
<dbReference type="InterPro" id="IPR003329">
    <property type="entry name" value="Cytidylyl_trans"/>
</dbReference>
<keyword evidence="2 4" id="KW-0548">Nucleotidyltransferase</keyword>
<evidence type="ECO:0000313" key="4">
    <source>
        <dbReference type="EMBL" id="EDM23704.1"/>
    </source>
</evidence>
<dbReference type="SUPFAM" id="SSF53448">
    <property type="entry name" value="Nucleotide-diphospho-sugar transferases"/>
    <property type="match status" value="1"/>
</dbReference>
<protein>
    <submittedName>
        <fullName evidence="4">3-deoxy-manno-octulosonate cytidylyltransferase</fullName>
        <ecNumber evidence="4">2.7.7.38</ecNumber>
    </submittedName>
</protein>
<sequence>MIIIPARLSSSRLPNKVLADINGIPMIIRCANIAKEIDDVVIATDSEEVIKVCKKYNFEAILTDKNHKSGSDRIKEASDILKLDKNELIINMQGDEPFLEAEILEKVKNTLKENKENFNMVSCYKEISEIEAEDPNIVKVIIDYNNFAIYFSRSKIPYNRDNNPHTYYGHIGIYGFDKKSLDEFVTMKGNLEHIEKLEQLRVLENGKKIKMIKVKTNSFGIDTIDDLKKAIEFAKKVDK</sequence>
<keyword evidence="3" id="KW-0448">Lipopolysaccharide biosynthesis</keyword>
<accession>A0AAI9F2D9</accession>
<evidence type="ECO:0000256" key="2">
    <source>
        <dbReference type="ARBA" id="ARBA00022695"/>
    </source>
</evidence>
<gene>
    <name evidence="4" type="ORF">CMTB2_00514</name>
</gene>
<dbReference type="RefSeq" id="WP_007474180.1">
    <property type="nucleotide sequence ID" value="NZ_ABCJ01000003.1"/>
</dbReference>
<organism evidence="4 5">
    <name type="scientific">Caminibacter mediatlanticus TB-2</name>
    <dbReference type="NCBI Taxonomy" id="391592"/>
    <lineage>
        <taxon>Bacteria</taxon>
        <taxon>Pseudomonadati</taxon>
        <taxon>Campylobacterota</taxon>
        <taxon>Epsilonproteobacteria</taxon>
        <taxon>Nautiliales</taxon>
        <taxon>Nautiliaceae</taxon>
        <taxon>Caminibacter</taxon>
    </lineage>
</organism>
<dbReference type="GO" id="GO:0008690">
    <property type="term" value="F:3-deoxy-manno-octulosonate cytidylyltransferase activity"/>
    <property type="evidence" value="ECO:0007669"/>
    <property type="project" value="UniProtKB-EC"/>
</dbReference>